<dbReference type="InterPro" id="IPR011009">
    <property type="entry name" value="Kinase-like_dom_sf"/>
</dbReference>
<dbReference type="InterPro" id="IPR004166">
    <property type="entry name" value="a-kinase_dom"/>
</dbReference>
<dbReference type="InParanoid" id="A0A1B7MFE5"/>
<dbReference type="SUPFAM" id="SSF56112">
    <property type="entry name" value="Protein kinase-like (PK-like)"/>
    <property type="match status" value="1"/>
</dbReference>
<evidence type="ECO:0000259" key="4">
    <source>
        <dbReference type="Pfam" id="PF02816"/>
    </source>
</evidence>
<accession>A0A1B7MFE5</accession>
<organism evidence="5 6">
    <name type="scientific">Rhizopogon vinicolor AM-OR11-026</name>
    <dbReference type="NCBI Taxonomy" id="1314800"/>
    <lineage>
        <taxon>Eukaryota</taxon>
        <taxon>Fungi</taxon>
        <taxon>Dikarya</taxon>
        <taxon>Basidiomycota</taxon>
        <taxon>Agaricomycotina</taxon>
        <taxon>Agaricomycetes</taxon>
        <taxon>Agaricomycetidae</taxon>
        <taxon>Boletales</taxon>
        <taxon>Suillineae</taxon>
        <taxon>Rhizopogonaceae</taxon>
        <taxon>Rhizopogon</taxon>
    </lineage>
</organism>
<protein>
    <recommendedName>
        <fullName evidence="4">Alpha-type protein kinase domain-containing protein</fullName>
    </recommendedName>
</protein>
<evidence type="ECO:0000256" key="2">
    <source>
        <dbReference type="ARBA" id="ARBA00022679"/>
    </source>
</evidence>
<name>A0A1B7MFE5_9AGAM</name>
<keyword evidence="3" id="KW-0418">Kinase</keyword>
<dbReference type="GO" id="GO:0005524">
    <property type="term" value="F:ATP binding"/>
    <property type="evidence" value="ECO:0007669"/>
    <property type="project" value="InterPro"/>
</dbReference>
<dbReference type="Proteomes" id="UP000092154">
    <property type="component" value="Unassembled WGS sequence"/>
</dbReference>
<dbReference type="OrthoDB" id="3247018at2759"/>
<evidence type="ECO:0000313" key="6">
    <source>
        <dbReference type="Proteomes" id="UP000092154"/>
    </source>
</evidence>
<feature type="domain" description="Alpha-type protein kinase" evidence="4">
    <location>
        <begin position="111"/>
        <end position="264"/>
    </location>
</feature>
<keyword evidence="2" id="KW-0808">Transferase</keyword>
<gene>
    <name evidence="5" type="ORF">K503DRAFT_806148</name>
</gene>
<evidence type="ECO:0000313" key="5">
    <source>
        <dbReference type="EMBL" id="OAX31332.1"/>
    </source>
</evidence>
<dbReference type="GO" id="GO:0004674">
    <property type="term" value="F:protein serine/threonine kinase activity"/>
    <property type="evidence" value="ECO:0007669"/>
    <property type="project" value="UniProtKB-KW"/>
</dbReference>
<keyword evidence="1" id="KW-0723">Serine/threonine-protein kinase</keyword>
<keyword evidence="6" id="KW-1185">Reference proteome</keyword>
<evidence type="ECO:0000256" key="3">
    <source>
        <dbReference type="ARBA" id="ARBA00022777"/>
    </source>
</evidence>
<proteinExistence type="predicted"/>
<sequence>MKIILGVVTRENQCRAASLEQNASVDMVPLLKANHQLPSGQECDIVTTCAPSVSTSDKITFKRTICTIDQDGKYTLTEQGTAEQGFLACNTLFLSAADRGKTKDVHLLVIENKEYVAKKLVDISRGHGQLTIKDACKFLTTDLICLKRMSHFETKFAQRVIQEGVDTAAFQVSDGFIIKTYYSNVAQVNAELQAPISEEVSATCKPTSIYLVEPHRVSSAVLKFSGTLGIRNRTDKHSATIMAFSHFVLESSACEYMFADLQGMH</sequence>
<dbReference type="Pfam" id="PF02816">
    <property type="entry name" value="Alpha_kinase"/>
    <property type="match status" value="1"/>
</dbReference>
<dbReference type="EMBL" id="KV449451">
    <property type="protein sequence ID" value="OAX31332.1"/>
    <property type="molecule type" value="Genomic_DNA"/>
</dbReference>
<dbReference type="AlphaFoldDB" id="A0A1B7MFE5"/>
<reference evidence="5 6" key="1">
    <citation type="submission" date="2016-06" db="EMBL/GenBank/DDBJ databases">
        <title>Comparative genomics of the ectomycorrhizal sister species Rhizopogon vinicolor and Rhizopogon vesiculosus (Basidiomycota: Boletales) reveals a divergence of the mating type B locus.</title>
        <authorList>
            <consortium name="DOE Joint Genome Institute"/>
            <person name="Mujic A.B."/>
            <person name="Kuo A."/>
            <person name="Tritt A."/>
            <person name="Lipzen A."/>
            <person name="Chen C."/>
            <person name="Johnson J."/>
            <person name="Sharma A."/>
            <person name="Barry K."/>
            <person name="Grigoriev I.V."/>
            <person name="Spatafora J.W."/>
        </authorList>
    </citation>
    <scope>NUCLEOTIDE SEQUENCE [LARGE SCALE GENOMIC DNA]</scope>
    <source>
        <strain evidence="5 6">AM-OR11-026</strain>
    </source>
</reference>
<dbReference type="STRING" id="1314800.A0A1B7MFE5"/>
<evidence type="ECO:0000256" key="1">
    <source>
        <dbReference type="ARBA" id="ARBA00022527"/>
    </source>
</evidence>